<evidence type="ECO:0000313" key="4">
    <source>
        <dbReference type="Proteomes" id="UP001460270"/>
    </source>
</evidence>
<feature type="compositionally biased region" description="Basic and acidic residues" evidence="2">
    <location>
        <begin position="288"/>
        <end position="299"/>
    </location>
</feature>
<keyword evidence="4" id="KW-1185">Reference proteome</keyword>
<accession>A0AAW0PIH1</accession>
<dbReference type="EMBL" id="JBBPFD010000004">
    <property type="protein sequence ID" value="KAK7929260.1"/>
    <property type="molecule type" value="Genomic_DNA"/>
</dbReference>
<feature type="region of interest" description="Disordered" evidence="2">
    <location>
        <begin position="288"/>
        <end position="321"/>
    </location>
</feature>
<evidence type="ECO:0000313" key="3">
    <source>
        <dbReference type="EMBL" id="KAK7929260.1"/>
    </source>
</evidence>
<organism evidence="3 4">
    <name type="scientific">Mugilogobius chulae</name>
    <name type="common">yellowstripe goby</name>
    <dbReference type="NCBI Taxonomy" id="88201"/>
    <lineage>
        <taxon>Eukaryota</taxon>
        <taxon>Metazoa</taxon>
        <taxon>Chordata</taxon>
        <taxon>Craniata</taxon>
        <taxon>Vertebrata</taxon>
        <taxon>Euteleostomi</taxon>
        <taxon>Actinopterygii</taxon>
        <taxon>Neopterygii</taxon>
        <taxon>Teleostei</taxon>
        <taxon>Neoteleostei</taxon>
        <taxon>Acanthomorphata</taxon>
        <taxon>Gobiaria</taxon>
        <taxon>Gobiiformes</taxon>
        <taxon>Gobioidei</taxon>
        <taxon>Gobiidae</taxon>
        <taxon>Gobionellinae</taxon>
        <taxon>Mugilogobius</taxon>
    </lineage>
</organism>
<keyword evidence="1" id="KW-0175">Coiled coil</keyword>
<feature type="coiled-coil region" evidence="1">
    <location>
        <begin position="4"/>
        <end position="41"/>
    </location>
</feature>
<dbReference type="Proteomes" id="UP001460270">
    <property type="component" value="Unassembled WGS sequence"/>
</dbReference>
<sequence length="354" mass="41483">MEEKKDINFLKEQTKKELEILEEERQNAKEKRLREKQLMEDNAKLMLDRSVLARRRRKNELEAEKRDAHLQSLANPTYEDYVEQEISKAKAENRIVIPLLAEKKKQEVRDSKMYVYRPGMCEAVPKKITLETQRLKNIERQHCDFDDGVRCDESLYLRSGSRCENTQKYGTTEESRKIKERVERQHVAFGNVQNCERKPARAQKRLAKNIPTSQCAQSRIEQHFDWQTHESSEKYDIEEEDYPRIIPRKEEVALPRIEPKTKSKPELIMVESSPPRPNVPAATPLYKLKETPGKRDPHAKVSNQNGFRPPPPKPPCKSSGNRLQSIEETFLHLNVDNNNLLTQLRLNLPMVPRL</sequence>
<evidence type="ECO:0000256" key="1">
    <source>
        <dbReference type="SAM" id="Coils"/>
    </source>
</evidence>
<comment type="caution">
    <text evidence="3">The sequence shown here is derived from an EMBL/GenBank/DDBJ whole genome shotgun (WGS) entry which is preliminary data.</text>
</comment>
<name>A0AAW0PIH1_9GOBI</name>
<dbReference type="AlphaFoldDB" id="A0AAW0PIH1"/>
<proteinExistence type="predicted"/>
<reference evidence="4" key="1">
    <citation type="submission" date="2024-04" db="EMBL/GenBank/DDBJ databases">
        <title>Salinicola lusitanus LLJ914,a marine bacterium isolated from the Okinawa Trough.</title>
        <authorList>
            <person name="Li J."/>
        </authorList>
    </citation>
    <scope>NUCLEOTIDE SEQUENCE [LARGE SCALE GENOMIC DNA]</scope>
</reference>
<protein>
    <submittedName>
        <fullName evidence="3">Uncharacterized protein</fullName>
    </submittedName>
</protein>
<gene>
    <name evidence="3" type="ORF">WMY93_005655</name>
</gene>
<evidence type="ECO:0000256" key="2">
    <source>
        <dbReference type="SAM" id="MobiDB-lite"/>
    </source>
</evidence>